<proteinExistence type="predicted"/>
<evidence type="ECO:0000313" key="2">
    <source>
        <dbReference type="Proteomes" id="UP000008892"/>
    </source>
</evidence>
<name>G0YPZ2_9CAUD</name>
<accession>G0YPZ2</accession>
<dbReference type="KEGG" id="vg:14010474"/>
<protein>
    <submittedName>
        <fullName evidence="1">Gp43</fullName>
    </submittedName>
</protein>
<evidence type="ECO:0000313" key="1">
    <source>
        <dbReference type="EMBL" id="AEJ81419.1"/>
    </source>
</evidence>
<reference evidence="1 2" key="1">
    <citation type="journal article" date="2011" name="Appl. Environ. Microbiol.">
        <title>Novel Virulent and Broad-Host-Range Erwinia amylovora Bacteriophages Reveal a High Degree of Mosaicism and a Relationship to Enterobacteriaceae Phages.</title>
        <authorList>
            <person name="Born Y."/>
            <person name="Fieseler L."/>
            <person name="Marazzi J."/>
            <person name="Lurz R."/>
            <person name="Duffy B."/>
            <person name="Loessner M.J."/>
        </authorList>
    </citation>
    <scope>NUCLEOTIDE SEQUENCE [LARGE SCALE GENOMIC DNA]</scope>
</reference>
<dbReference type="RefSeq" id="YP_007004693.1">
    <property type="nucleotide sequence ID" value="NC_019504.1"/>
</dbReference>
<dbReference type="GeneID" id="14010474"/>
<organism evidence="1 2">
    <name type="scientific">Erwinia phage vB_EamM-Y2</name>
    <dbReference type="NCBI Taxonomy" id="1051676"/>
    <lineage>
        <taxon>Viruses</taxon>
        <taxon>Duplodnaviria</taxon>
        <taxon>Heunggongvirae</taxon>
        <taxon>Uroviricota</taxon>
        <taxon>Caudoviricetes</taxon>
        <taxon>Chaseviridae</taxon>
        <taxon>Cleopatravirinae</taxon>
        <taxon>Loessnervirus</taxon>
        <taxon>Loessnervirus Y2</taxon>
    </lineage>
</organism>
<dbReference type="Proteomes" id="UP000008892">
    <property type="component" value="Segment"/>
</dbReference>
<dbReference type="EMBL" id="HQ728264">
    <property type="protein sequence ID" value="AEJ81419.1"/>
    <property type="molecule type" value="Genomic_DNA"/>
</dbReference>
<sequence length="62" mass="6669">MLGSVCNKISTRRSGEIMVKRCAHNRFDSCDQAPYSGLSGEIGKRRLKCSAAGSSPASPTFF</sequence>
<keyword evidence="2" id="KW-1185">Reference proteome</keyword>